<protein>
    <submittedName>
        <fullName evidence="3">Uncharacterized protein</fullName>
    </submittedName>
</protein>
<organism evidence="3 4">
    <name type="scientific">Candidatus Magasanikbacteria bacterium RIFCSPLOWO2_12_FULL_43_12</name>
    <dbReference type="NCBI Taxonomy" id="1798692"/>
    <lineage>
        <taxon>Bacteria</taxon>
        <taxon>Candidatus Magasanikiibacteriota</taxon>
    </lineage>
</organism>
<dbReference type="InterPro" id="IPR043993">
    <property type="entry name" value="T4SS_pilin"/>
</dbReference>
<evidence type="ECO:0000313" key="3">
    <source>
        <dbReference type="EMBL" id="OGH75618.1"/>
    </source>
</evidence>
<dbReference type="STRING" id="1798692.A3G00_03940"/>
<feature type="chain" id="PRO_5009525678" evidence="2">
    <location>
        <begin position="30"/>
        <end position="220"/>
    </location>
</feature>
<reference evidence="3 4" key="1">
    <citation type="journal article" date="2016" name="Nat. Commun.">
        <title>Thousands of microbial genomes shed light on interconnected biogeochemical processes in an aquifer system.</title>
        <authorList>
            <person name="Anantharaman K."/>
            <person name="Brown C.T."/>
            <person name="Hug L.A."/>
            <person name="Sharon I."/>
            <person name="Castelle C.J."/>
            <person name="Probst A.J."/>
            <person name="Thomas B.C."/>
            <person name="Singh A."/>
            <person name="Wilkins M.J."/>
            <person name="Karaoz U."/>
            <person name="Brodie E.L."/>
            <person name="Williams K.H."/>
            <person name="Hubbard S.S."/>
            <person name="Banfield J.F."/>
        </authorList>
    </citation>
    <scope>NUCLEOTIDE SEQUENCE [LARGE SCALE GENOMIC DNA]</scope>
</reference>
<dbReference type="Pfam" id="PF18895">
    <property type="entry name" value="T4SS_pilin"/>
    <property type="match status" value="1"/>
</dbReference>
<gene>
    <name evidence="3" type="ORF">A3G00_03940</name>
</gene>
<keyword evidence="1" id="KW-1133">Transmembrane helix</keyword>
<dbReference type="Proteomes" id="UP000178347">
    <property type="component" value="Unassembled WGS sequence"/>
</dbReference>
<dbReference type="EMBL" id="MFQN01000004">
    <property type="protein sequence ID" value="OGH75618.1"/>
    <property type="molecule type" value="Genomic_DNA"/>
</dbReference>
<keyword evidence="2" id="KW-0732">Signal</keyword>
<feature type="transmembrane region" description="Helical" evidence="1">
    <location>
        <begin position="65"/>
        <end position="86"/>
    </location>
</feature>
<evidence type="ECO:0000256" key="2">
    <source>
        <dbReference type="SAM" id="SignalP"/>
    </source>
</evidence>
<proteinExistence type="predicted"/>
<evidence type="ECO:0000313" key="4">
    <source>
        <dbReference type="Proteomes" id="UP000178347"/>
    </source>
</evidence>
<dbReference type="AlphaFoldDB" id="A0A1F6MVT3"/>
<evidence type="ECO:0000256" key="1">
    <source>
        <dbReference type="SAM" id="Phobius"/>
    </source>
</evidence>
<sequence>MSLSNKNFVKFCPILLYFVFLFSASTVFAEKFTAQNAAGFAADANTKIGAEEIDIEPLAGRIAKAAFSIGGIIFFLLIFYGGYTWLMARGEEEQITKAQNIIIGAIIGLFIMVGSYAITNFVLSRMISGGGGPLATSGPAAEPKGPLGCCLNEVEAVGGFWDVGNTHWWNSEITDQETCVTNIKTCTKEDQLCESHNGAWYDNITDADECWALAEGKKTN</sequence>
<accession>A0A1F6MVT3</accession>
<keyword evidence="1" id="KW-0472">Membrane</keyword>
<name>A0A1F6MVT3_9BACT</name>
<keyword evidence="1" id="KW-0812">Transmembrane</keyword>
<feature type="signal peptide" evidence="2">
    <location>
        <begin position="1"/>
        <end position="29"/>
    </location>
</feature>
<comment type="caution">
    <text evidence="3">The sequence shown here is derived from an EMBL/GenBank/DDBJ whole genome shotgun (WGS) entry which is preliminary data.</text>
</comment>
<feature type="transmembrane region" description="Helical" evidence="1">
    <location>
        <begin position="98"/>
        <end position="118"/>
    </location>
</feature>